<proteinExistence type="predicted"/>
<dbReference type="AlphaFoldDB" id="A0AAW0AG70"/>
<reference evidence="1 2" key="1">
    <citation type="journal article" date="2024" name="J Genomics">
        <title>Draft genome sequencing and assembly of Favolaschia claudopus CIRM-BRFM 2984 isolated from oak limbs.</title>
        <authorList>
            <person name="Navarro D."/>
            <person name="Drula E."/>
            <person name="Chaduli D."/>
            <person name="Cazenave R."/>
            <person name="Ahrendt S."/>
            <person name="Wang J."/>
            <person name="Lipzen A."/>
            <person name="Daum C."/>
            <person name="Barry K."/>
            <person name="Grigoriev I.V."/>
            <person name="Favel A."/>
            <person name="Rosso M.N."/>
            <person name="Martin F."/>
        </authorList>
    </citation>
    <scope>NUCLEOTIDE SEQUENCE [LARGE SCALE GENOMIC DNA]</scope>
    <source>
        <strain evidence="1 2">CIRM-BRFM 2984</strain>
    </source>
</reference>
<gene>
    <name evidence="1" type="ORF">R3P38DRAFT_3365637</name>
</gene>
<dbReference type="InterPro" id="IPR032675">
    <property type="entry name" value="LRR_dom_sf"/>
</dbReference>
<sequence length="330" mass="36936">MHRALEIPEILPMIVSHFDPDRYAATSLHLTSAIDADAILHLGKLGGFKSLTFDMRDASFLPAGLPRGKIFQDLSAFEFTGLRGGGDSLDPVTNLIQSWDRSPLTSFKIEFMSSPSATSLEALFHALSEHCSHDALHTIEITLSFTRISDTHSLVSSRGWTHLLLFSNLSSVQLLCRYRFDDEDMHVMATAWPKLKTLQLMSPRQNDPSITLCALLSFARHCLQLESLQIYLDARTIPTLPLDEAAHPVHPTLRTLFVEESLITDAQAVAAFISKLFPDISYIHSSDPGAPESDDDDPEFAVQYRRFELWNEVVRLLRGTEEDNDVKDAT</sequence>
<evidence type="ECO:0000313" key="1">
    <source>
        <dbReference type="EMBL" id="KAK7007842.1"/>
    </source>
</evidence>
<dbReference type="Gene3D" id="3.80.10.10">
    <property type="entry name" value="Ribonuclease Inhibitor"/>
    <property type="match status" value="1"/>
</dbReference>
<name>A0AAW0AG70_9AGAR</name>
<protein>
    <recommendedName>
        <fullName evidence="3">F-box protein</fullName>
    </recommendedName>
</protein>
<dbReference type="Proteomes" id="UP001362999">
    <property type="component" value="Unassembled WGS sequence"/>
</dbReference>
<comment type="caution">
    <text evidence="1">The sequence shown here is derived from an EMBL/GenBank/DDBJ whole genome shotgun (WGS) entry which is preliminary data.</text>
</comment>
<accession>A0AAW0AG70</accession>
<dbReference type="EMBL" id="JAWWNJ010000069">
    <property type="protein sequence ID" value="KAK7007842.1"/>
    <property type="molecule type" value="Genomic_DNA"/>
</dbReference>
<keyword evidence="2" id="KW-1185">Reference proteome</keyword>
<evidence type="ECO:0000313" key="2">
    <source>
        <dbReference type="Proteomes" id="UP001362999"/>
    </source>
</evidence>
<organism evidence="1 2">
    <name type="scientific">Favolaschia claudopus</name>
    <dbReference type="NCBI Taxonomy" id="2862362"/>
    <lineage>
        <taxon>Eukaryota</taxon>
        <taxon>Fungi</taxon>
        <taxon>Dikarya</taxon>
        <taxon>Basidiomycota</taxon>
        <taxon>Agaricomycotina</taxon>
        <taxon>Agaricomycetes</taxon>
        <taxon>Agaricomycetidae</taxon>
        <taxon>Agaricales</taxon>
        <taxon>Marasmiineae</taxon>
        <taxon>Mycenaceae</taxon>
        <taxon>Favolaschia</taxon>
    </lineage>
</organism>
<evidence type="ECO:0008006" key="3">
    <source>
        <dbReference type="Google" id="ProtNLM"/>
    </source>
</evidence>